<evidence type="ECO:0000259" key="3">
    <source>
        <dbReference type="PROSITE" id="PS50110"/>
    </source>
</evidence>
<dbReference type="AlphaFoldDB" id="A0A8J7R4B6"/>
<feature type="domain" description="Response regulatory" evidence="3">
    <location>
        <begin position="16"/>
        <end position="129"/>
    </location>
</feature>
<sequence>MIGTTIASQFPKVPPVVLVVEDEPLLRMMAVDMVESAGFEAVEATDATDAIRILEQRTDIRIVFTDIDMPRGVDGMRLAAAIRDRWPPIEIIITSGQVDAPDVSLPVRSVFFSKPYRENEVIAEMRRMASLQ</sequence>
<evidence type="ECO:0000313" key="4">
    <source>
        <dbReference type="EMBL" id="MBP0437157.1"/>
    </source>
</evidence>
<dbReference type="SMART" id="SM00448">
    <property type="entry name" value="REC"/>
    <property type="match status" value="1"/>
</dbReference>
<evidence type="ECO:0000313" key="5">
    <source>
        <dbReference type="Proteomes" id="UP000666240"/>
    </source>
</evidence>
<dbReference type="PROSITE" id="PS50110">
    <property type="entry name" value="RESPONSE_REGULATORY"/>
    <property type="match status" value="1"/>
</dbReference>
<gene>
    <name evidence="4" type="ORF">J5Y06_00645</name>
</gene>
<organism evidence="4 5">
    <name type="scientific">Tianweitania sediminis</name>
    <dbReference type="NCBI Taxonomy" id="1502156"/>
    <lineage>
        <taxon>Bacteria</taxon>
        <taxon>Pseudomonadati</taxon>
        <taxon>Pseudomonadota</taxon>
        <taxon>Alphaproteobacteria</taxon>
        <taxon>Hyphomicrobiales</taxon>
        <taxon>Phyllobacteriaceae</taxon>
        <taxon>Tianweitania</taxon>
    </lineage>
</organism>
<dbReference type="RefSeq" id="WP_209333193.1">
    <property type="nucleotide sequence ID" value="NZ_JAGIYY010000001.1"/>
</dbReference>
<accession>A0A8J7R4B6</accession>
<keyword evidence="5" id="KW-1185">Reference proteome</keyword>
<dbReference type="Proteomes" id="UP000666240">
    <property type="component" value="Unassembled WGS sequence"/>
</dbReference>
<dbReference type="PANTHER" id="PTHR44591:SF18">
    <property type="entry name" value="REGULATORY PROTEIN"/>
    <property type="match status" value="1"/>
</dbReference>
<protein>
    <submittedName>
        <fullName evidence="4">Response regulator</fullName>
    </submittedName>
</protein>
<dbReference type="EMBL" id="JAGIYY010000001">
    <property type="protein sequence ID" value="MBP0437157.1"/>
    <property type="molecule type" value="Genomic_DNA"/>
</dbReference>
<reference evidence="4" key="1">
    <citation type="submission" date="2021-03" db="EMBL/GenBank/DDBJ databases">
        <title>Genome sequencing and assembly of Tianweitania sediminis.</title>
        <authorList>
            <person name="Chhetri G."/>
        </authorList>
    </citation>
    <scope>NUCLEOTIDE SEQUENCE</scope>
    <source>
        <strain evidence="4">Z8</strain>
    </source>
</reference>
<dbReference type="GO" id="GO:0000160">
    <property type="term" value="P:phosphorelay signal transduction system"/>
    <property type="evidence" value="ECO:0007669"/>
    <property type="project" value="InterPro"/>
</dbReference>
<comment type="caution">
    <text evidence="4">The sequence shown here is derived from an EMBL/GenBank/DDBJ whole genome shotgun (WGS) entry which is preliminary data.</text>
</comment>
<name>A0A8J7R4B6_9HYPH</name>
<dbReference type="InterPro" id="IPR011006">
    <property type="entry name" value="CheY-like_superfamily"/>
</dbReference>
<dbReference type="Pfam" id="PF00072">
    <property type="entry name" value="Response_reg"/>
    <property type="match status" value="1"/>
</dbReference>
<dbReference type="SUPFAM" id="SSF52172">
    <property type="entry name" value="CheY-like"/>
    <property type="match status" value="1"/>
</dbReference>
<evidence type="ECO:0000256" key="2">
    <source>
        <dbReference type="PROSITE-ProRule" id="PRU00169"/>
    </source>
</evidence>
<evidence type="ECO:0000256" key="1">
    <source>
        <dbReference type="ARBA" id="ARBA00022553"/>
    </source>
</evidence>
<keyword evidence="1 2" id="KW-0597">Phosphoprotein</keyword>
<dbReference type="PANTHER" id="PTHR44591">
    <property type="entry name" value="STRESS RESPONSE REGULATOR PROTEIN 1"/>
    <property type="match status" value="1"/>
</dbReference>
<proteinExistence type="predicted"/>
<dbReference type="InterPro" id="IPR001789">
    <property type="entry name" value="Sig_transdc_resp-reg_receiver"/>
</dbReference>
<dbReference type="InterPro" id="IPR050595">
    <property type="entry name" value="Bact_response_regulator"/>
</dbReference>
<feature type="modified residue" description="4-aspartylphosphate" evidence="2">
    <location>
        <position position="66"/>
    </location>
</feature>
<dbReference type="Gene3D" id="3.40.50.2300">
    <property type="match status" value="1"/>
</dbReference>